<sequence>MDFDQYKTEFATLASSVGYTEQNIQKCLKYAKPLLDKKLPVIYNTSNLSNLVGYKKEYLKKAVRYTSSYYRDFEITKNNGGKRKISEPLPSLKEIQIWILDNILSQIEISPYAKAYRQNVTLIENLKFHKNQPKVFTIDLENFFTTIKQDSIQKIFGEMGYSRLISNLLSKLCTRDDSLPQGAPTSPYLSNIFFKSLDIEITKYCNENKIRYTRYADDLSFSGDFDEKILLEFVTEKITKAKLVINPDKVKLMKKNTRQIVTGIVVNEKMQVVFHKRNKIRQDMFYIKKYGLVNHMEHLKIKKNNYLEHLIGKINFILHINPNDKEFIDYKSFLNDLKNKVNKTNA</sequence>
<dbReference type="Proteomes" id="UP000198336">
    <property type="component" value="Unassembled WGS sequence"/>
</dbReference>
<evidence type="ECO:0000256" key="1">
    <source>
        <dbReference type="ARBA" id="ARBA00012493"/>
    </source>
</evidence>
<keyword evidence="2" id="KW-0808">Transferase</keyword>
<dbReference type="InterPro" id="IPR043128">
    <property type="entry name" value="Rev_trsase/Diguanyl_cyclase"/>
</dbReference>
<dbReference type="CDD" id="cd03487">
    <property type="entry name" value="RT_Bac_retron_II"/>
    <property type="match status" value="1"/>
</dbReference>
<feature type="domain" description="Reverse transcriptase" evidence="10">
    <location>
        <begin position="1"/>
        <end position="266"/>
    </location>
</feature>
<evidence type="ECO:0000256" key="9">
    <source>
        <dbReference type="ARBA" id="ARBA00048173"/>
    </source>
</evidence>
<dbReference type="PANTHER" id="PTHR34047:SF7">
    <property type="entry name" value="RNA-DIRECTED DNA POLYMERASE"/>
    <property type="match status" value="1"/>
</dbReference>
<dbReference type="InterPro" id="IPR051083">
    <property type="entry name" value="GrpII_Intron_Splice-Mob/Def"/>
</dbReference>
<dbReference type="GO" id="GO:0003723">
    <property type="term" value="F:RNA binding"/>
    <property type="evidence" value="ECO:0007669"/>
    <property type="project" value="InterPro"/>
</dbReference>
<accession>A0A226HXI7</accession>
<dbReference type="Pfam" id="PF00078">
    <property type="entry name" value="RVT_1"/>
    <property type="match status" value="1"/>
</dbReference>
<evidence type="ECO:0000259" key="10">
    <source>
        <dbReference type="PROSITE" id="PS50878"/>
    </source>
</evidence>
<organism evidence="11 12">
    <name type="scientific">Flavobacterium oncorhynchi</name>
    <dbReference type="NCBI Taxonomy" id="728056"/>
    <lineage>
        <taxon>Bacteria</taxon>
        <taxon>Pseudomonadati</taxon>
        <taxon>Bacteroidota</taxon>
        <taxon>Flavobacteriia</taxon>
        <taxon>Flavobacteriales</taxon>
        <taxon>Flavobacteriaceae</taxon>
        <taxon>Flavobacterium</taxon>
    </lineage>
</organism>
<keyword evidence="5" id="KW-0460">Magnesium</keyword>
<dbReference type="GO" id="GO:0003964">
    <property type="term" value="F:RNA-directed DNA polymerase activity"/>
    <property type="evidence" value="ECO:0007669"/>
    <property type="project" value="UniProtKB-KW"/>
</dbReference>
<evidence type="ECO:0000256" key="2">
    <source>
        <dbReference type="ARBA" id="ARBA00022679"/>
    </source>
</evidence>
<dbReference type="RefSeq" id="WP_089054695.1">
    <property type="nucleotide sequence ID" value="NZ_MUHA01000018.1"/>
</dbReference>
<dbReference type="EC" id="2.7.7.49" evidence="1"/>
<proteinExistence type="inferred from homology"/>
<protein>
    <recommendedName>
        <fullName evidence="1">RNA-directed DNA polymerase</fullName>
        <ecNumber evidence="1">2.7.7.49</ecNumber>
    </recommendedName>
</protein>
<dbReference type="SUPFAM" id="SSF56672">
    <property type="entry name" value="DNA/RNA polymerases"/>
    <property type="match status" value="1"/>
</dbReference>
<evidence type="ECO:0000256" key="6">
    <source>
        <dbReference type="ARBA" id="ARBA00022918"/>
    </source>
</evidence>
<comment type="similarity">
    <text evidence="8">Belongs to the bacterial reverse transcriptase family.</text>
</comment>
<gene>
    <name evidence="11" type="ORF">B0A75_12900</name>
</gene>
<dbReference type="InterPro" id="IPR000477">
    <property type="entry name" value="RT_dom"/>
</dbReference>
<evidence type="ECO:0000256" key="8">
    <source>
        <dbReference type="ARBA" id="ARBA00034120"/>
    </source>
</evidence>
<evidence type="ECO:0000313" key="12">
    <source>
        <dbReference type="Proteomes" id="UP000198336"/>
    </source>
</evidence>
<keyword evidence="12" id="KW-1185">Reference proteome</keyword>
<dbReference type="AlphaFoldDB" id="A0A226HXI7"/>
<dbReference type="PRINTS" id="PR00866">
    <property type="entry name" value="RNADNAPOLMS"/>
</dbReference>
<comment type="catalytic activity">
    <reaction evidence="9">
        <text>DNA(n) + a 2'-deoxyribonucleoside 5'-triphosphate = DNA(n+1) + diphosphate</text>
        <dbReference type="Rhea" id="RHEA:22508"/>
        <dbReference type="Rhea" id="RHEA-COMP:17339"/>
        <dbReference type="Rhea" id="RHEA-COMP:17340"/>
        <dbReference type="ChEBI" id="CHEBI:33019"/>
        <dbReference type="ChEBI" id="CHEBI:61560"/>
        <dbReference type="ChEBI" id="CHEBI:173112"/>
        <dbReference type="EC" id="2.7.7.49"/>
    </reaction>
</comment>
<keyword evidence="7" id="KW-0051">Antiviral defense</keyword>
<keyword evidence="3" id="KW-0548">Nucleotidyltransferase</keyword>
<evidence type="ECO:0000256" key="4">
    <source>
        <dbReference type="ARBA" id="ARBA00022723"/>
    </source>
</evidence>
<dbReference type="InterPro" id="IPR043502">
    <property type="entry name" value="DNA/RNA_pol_sf"/>
</dbReference>
<dbReference type="PANTHER" id="PTHR34047">
    <property type="entry name" value="NUCLEAR INTRON MATURASE 1, MITOCHONDRIAL-RELATED"/>
    <property type="match status" value="1"/>
</dbReference>
<evidence type="ECO:0000256" key="7">
    <source>
        <dbReference type="ARBA" id="ARBA00023118"/>
    </source>
</evidence>
<keyword evidence="6 11" id="KW-0695">RNA-directed DNA polymerase</keyword>
<keyword evidence="4" id="KW-0479">Metal-binding</keyword>
<evidence type="ECO:0000256" key="5">
    <source>
        <dbReference type="ARBA" id="ARBA00022842"/>
    </source>
</evidence>
<evidence type="ECO:0000256" key="3">
    <source>
        <dbReference type="ARBA" id="ARBA00022695"/>
    </source>
</evidence>
<dbReference type="EMBL" id="MUHA01000018">
    <property type="protein sequence ID" value="OXA98959.1"/>
    <property type="molecule type" value="Genomic_DNA"/>
</dbReference>
<dbReference type="InterPro" id="IPR000123">
    <property type="entry name" value="Reverse_transcriptase_msDNA"/>
</dbReference>
<evidence type="ECO:0000313" key="11">
    <source>
        <dbReference type="EMBL" id="OXA98959.1"/>
    </source>
</evidence>
<reference evidence="11 12" key="1">
    <citation type="submission" date="2016-11" db="EMBL/GenBank/DDBJ databases">
        <title>Whole genomes of Flavobacteriaceae.</title>
        <authorList>
            <person name="Stine C."/>
            <person name="Li C."/>
            <person name="Tadesse D."/>
        </authorList>
    </citation>
    <scope>NUCLEOTIDE SEQUENCE [LARGE SCALE GENOMIC DNA]</scope>
    <source>
        <strain evidence="11 12">CCUG 59446</strain>
    </source>
</reference>
<dbReference type="GO" id="GO:0051607">
    <property type="term" value="P:defense response to virus"/>
    <property type="evidence" value="ECO:0007669"/>
    <property type="project" value="UniProtKB-KW"/>
</dbReference>
<comment type="caution">
    <text evidence="11">The sequence shown here is derived from an EMBL/GenBank/DDBJ whole genome shotgun (WGS) entry which is preliminary data.</text>
</comment>
<name>A0A226HXI7_9FLAO</name>
<dbReference type="PROSITE" id="PS50878">
    <property type="entry name" value="RT_POL"/>
    <property type="match status" value="1"/>
</dbReference>
<dbReference type="GO" id="GO:0046872">
    <property type="term" value="F:metal ion binding"/>
    <property type="evidence" value="ECO:0007669"/>
    <property type="project" value="UniProtKB-KW"/>
</dbReference>
<dbReference type="Gene3D" id="3.30.70.270">
    <property type="match status" value="1"/>
</dbReference>